<sequence length="210" mass="21040">MTGQSEQTGQTEPTARVEGTAPAERAAPTGPTAPAELTTPAGSAVRAEPTAAAERAVSAGRVGRIGRAAVVCGAVGVLWWATVRLAWAGVGCEDWGCLAPAVGVVVVLTLALLAGTVLALERVGVRPGWRVALTAAGVLVVLRLASEVLPSWTSQLVDAATTGLVFAGAGALAAFITEAGSPGRRRLVTALALMALLPVALATSVVRHGI</sequence>
<keyword evidence="2" id="KW-1133">Transmembrane helix</keyword>
<proteinExistence type="predicted"/>
<feature type="transmembrane region" description="Helical" evidence="2">
    <location>
        <begin position="152"/>
        <end position="175"/>
    </location>
</feature>
<feature type="transmembrane region" description="Helical" evidence="2">
    <location>
        <begin position="187"/>
        <end position="206"/>
    </location>
</feature>
<name>A0A1V0AHL8_9ACTN</name>
<evidence type="ECO:0000313" key="3">
    <source>
        <dbReference type="EMBL" id="AQZ69707.1"/>
    </source>
</evidence>
<evidence type="ECO:0000256" key="1">
    <source>
        <dbReference type="SAM" id="MobiDB-lite"/>
    </source>
</evidence>
<feature type="transmembrane region" description="Helical" evidence="2">
    <location>
        <begin position="68"/>
        <end position="87"/>
    </location>
</feature>
<feature type="compositionally biased region" description="Polar residues" evidence="1">
    <location>
        <begin position="1"/>
        <end position="13"/>
    </location>
</feature>
<gene>
    <name evidence="3" type="ORF">BKM31_56920</name>
</gene>
<keyword evidence="2" id="KW-0472">Membrane</keyword>
<feature type="transmembrane region" description="Helical" evidence="2">
    <location>
        <begin position="127"/>
        <end position="146"/>
    </location>
</feature>
<dbReference type="KEGG" id="noa:BKM31_56920"/>
<evidence type="ECO:0000313" key="4">
    <source>
        <dbReference type="Proteomes" id="UP000190797"/>
    </source>
</evidence>
<keyword evidence="4" id="KW-1185">Reference proteome</keyword>
<evidence type="ECO:0000256" key="2">
    <source>
        <dbReference type="SAM" id="Phobius"/>
    </source>
</evidence>
<protein>
    <submittedName>
        <fullName evidence="3">Uncharacterized protein</fullName>
    </submittedName>
</protein>
<feature type="region of interest" description="Disordered" evidence="1">
    <location>
        <begin position="1"/>
        <end position="46"/>
    </location>
</feature>
<dbReference type="Proteomes" id="UP000190797">
    <property type="component" value="Chromosome"/>
</dbReference>
<feature type="transmembrane region" description="Helical" evidence="2">
    <location>
        <begin position="99"/>
        <end position="120"/>
    </location>
</feature>
<dbReference type="EMBL" id="CP017717">
    <property type="protein sequence ID" value="AQZ69707.1"/>
    <property type="molecule type" value="Genomic_DNA"/>
</dbReference>
<dbReference type="AlphaFoldDB" id="A0A1V0AHL8"/>
<reference evidence="4" key="1">
    <citation type="journal article" date="2017" name="Med. Chem. Commun.">
        <title>Nonomuraea sp. ATCC 55076 harbours the largest actinomycete chromosome to date and the kistamicin biosynthetic gene cluster.</title>
        <authorList>
            <person name="Nazari B."/>
            <person name="Forneris C.C."/>
            <person name="Gibson M.I."/>
            <person name="Moon K."/>
            <person name="Schramma K.R."/>
            <person name="Seyedsayamdost M.R."/>
        </authorList>
    </citation>
    <scope>NUCLEOTIDE SEQUENCE [LARGE SCALE GENOMIC DNA]</scope>
    <source>
        <strain evidence="4">ATCC 55076</strain>
    </source>
</reference>
<accession>A0A1V0AHL8</accession>
<dbReference type="STRING" id="1909395.BKM31_56920"/>
<keyword evidence="2" id="KW-0812">Transmembrane</keyword>
<organism evidence="3 4">
    <name type="scientific">[Actinomadura] parvosata subsp. kistnae</name>
    <dbReference type="NCBI Taxonomy" id="1909395"/>
    <lineage>
        <taxon>Bacteria</taxon>
        <taxon>Bacillati</taxon>
        <taxon>Actinomycetota</taxon>
        <taxon>Actinomycetes</taxon>
        <taxon>Streptosporangiales</taxon>
        <taxon>Streptosporangiaceae</taxon>
        <taxon>Nonomuraea</taxon>
    </lineage>
</organism>